<dbReference type="Proteomes" id="UP000265520">
    <property type="component" value="Unassembled WGS sequence"/>
</dbReference>
<feature type="non-terminal residue" evidence="1">
    <location>
        <position position="1"/>
    </location>
</feature>
<name>A0A392SYW7_9FABA</name>
<proteinExistence type="predicted"/>
<dbReference type="GO" id="GO:0004812">
    <property type="term" value="F:aminoacyl-tRNA ligase activity"/>
    <property type="evidence" value="ECO:0007669"/>
    <property type="project" value="UniProtKB-KW"/>
</dbReference>
<keyword evidence="1" id="KW-0030">Aminoacyl-tRNA synthetase</keyword>
<reference evidence="1 2" key="1">
    <citation type="journal article" date="2018" name="Front. Plant Sci.">
        <title>Red Clover (Trifolium pratense) and Zigzag Clover (T. medium) - A Picture of Genomic Similarities and Differences.</title>
        <authorList>
            <person name="Dluhosova J."/>
            <person name="Istvanek J."/>
            <person name="Nedelnik J."/>
            <person name="Repkova J."/>
        </authorList>
    </citation>
    <scope>NUCLEOTIDE SEQUENCE [LARGE SCALE GENOMIC DNA]</scope>
    <source>
        <strain evidence="2">cv. 10/8</strain>
        <tissue evidence="1">Leaf</tissue>
    </source>
</reference>
<organism evidence="1 2">
    <name type="scientific">Trifolium medium</name>
    <dbReference type="NCBI Taxonomy" id="97028"/>
    <lineage>
        <taxon>Eukaryota</taxon>
        <taxon>Viridiplantae</taxon>
        <taxon>Streptophyta</taxon>
        <taxon>Embryophyta</taxon>
        <taxon>Tracheophyta</taxon>
        <taxon>Spermatophyta</taxon>
        <taxon>Magnoliopsida</taxon>
        <taxon>eudicotyledons</taxon>
        <taxon>Gunneridae</taxon>
        <taxon>Pentapetalae</taxon>
        <taxon>rosids</taxon>
        <taxon>fabids</taxon>
        <taxon>Fabales</taxon>
        <taxon>Fabaceae</taxon>
        <taxon>Papilionoideae</taxon>
        <taxon>50 kb inversion clade</taxon>
        <taxon>NPAAA clade</taxon>
        <taxon>Hologalegina</taxon>
        <taxon>IRL clade</taxon>
        <taxon>Trifolieae</taxon>
        <taxon>Trifolium</taxon>
    </lineage>
</organism>
<evidence type="ECO:0000313" key="1">
    <source>
        <dbReference type="EMBL" id="MCI53050.1"/>
    </source>
</evidence>
<keyword evidence="1" id="KW-0436">Ligase</keyword>
<dbReference type="AlphaFoldDB" id="A0A392SYW7"/>
<evidence type="ECO:0000313" key="2">
    <source>
        <dbReference type="Proteomes" id="UP000265520"/>
    </source>
</evidence>
<sequence>GLKVLENSYITYDDVQKILRSLPQQWRPKLTAIEEAKDLKKM</sequence>
<protein>
    <submittedName>
        <fullName evidence="1">Aspartyl-tRNA synthetase</fullName>
    </submittedName>
</protein>
<comment type="caution">
    <text evidence="1">The sequence shown here is derived from an EMBL/GenBank/DDBJ whole genome shotgun (WGS) entry which is preliminary data.</text>
</comment>
<accession>A0A392SYW7</accession>
<keyword evidence="2" id="KW-1185">Reference proteome</keyword>
<dbReference type="EMBL" id="LXQA010456989">
    <property type="protein sequence ID" value="MCI53050.1"/>
    <property type="molecule type" value="Genomic_DNA"/>
</dbReference>